<dbReference type="Gene3D" id="3.40.390.10">
    <property type="entry name" value="Collagenase (Catalytic Domain)"/>
    <property type="match status" value="1"/>
</dbReference>
<dbReference type="OrthoDB" id="6475849at2759"/>
<name>A0A1X0RC46_RHIZD</name>
<evidence type="ECO:0000256" key="2">
    <source>
        <dbReference type="ARBA" id="ARBA00007357"/>
    </source>
</evidence>
<evidence type="ECO:0000256" key="3">
    <source>
        <dbReference type="ARBA" id="ARBA00022670"/>
    </source>
</evidence>
<comment type="similarity">
    <text evidence="2">Belongs to the peptidase M13 family.</text>
</comment>
<protein>
    <submittedName>
        <fullName evidence="10">Zincin</fullName>
    </submittedName>
</protein>
<dbReference type="GO" id="GO:0005886">
    <property type="term" value="C:plasma membrane"/>
    <property type="evidence" value="ECO:0007669"/>
    <property type="project" value="TreeGrafter"/>
</dbReference>
<evidence type="ECO:0000313" key="10">
    <source>
        <dbReference type="EMBL" id="ORE09562.1"/>
    </source>
</evidence>
<dbReference type="Gene3D" id="1.10.1380.10">
    <property type="entry name" value="Neutral endopeptidase , domain2"/>
    <property type="match status" value="1"/>
</dbReference>
<accession>A0A1X0RC46</accession>
<evidence type="ECO:0000256" key="1">
    <source>
        <dbReference type="ARBA" id="ARBA00001947"/>
    </source>
</evidence>
<organism evidence="10">
    <name type="scientific">Rhizopus microsporus var. microsporus</name>
    <dbReference type="NCBI Taxonomy" id="86635"/>
    <lineage>
        <taxon>Eukaryota</taxon>
        <taxon>Fungi</taxon>
        <taxon>Fungi incertae sedis</taxon>
        <taxon>Mucoromycota</taxon>
        <taxon>Mucoromycotina</taxon>
        <taxon>Mucoromycetes</taxon>
        <taxon>Mucorales</taxon>
        <taxon>Mucorineae</taxon>
        <taxon>Rhizopodaceae</taxon>
        <taxon>Rhizopus</taxon>
    </lineage>
</organism>
<dbReference type="GO" id="GO:0004222">
    <property type="term" value="F:metalloendopeptidase activity"/>
    <property type="evidence" value="ECO:0007669"/>
    <property type="project" value="InterPro"/>
</dbReference>
<dbReference type="CDD" id="cd08662">
    <property type="entry name" value="M13"/>
    <property type="match status" value="1"/>
</dbReference>
<reference evidence="10" key="1">
    <citation type="journal article" date="2016" name="Proc. Natl. Acad. Sci. U.S.A.">
        <title>Lipid metabolic changes in an early divergent fungus govern the establishment of a mutualistic symbiosis with endobacteria.</title>
        <authorList>
            <person name="Lastovetsky O.A."/>
            <person name="Gaspar M.L."/>
            <person name="Mondo S.J."/>
            <person name="LaButti K.M."/>
            <person name="Sandor L."/>
            <person name="Grigoriev I.V."/>
            <person name="Henry S.A."/>
            <person name="Pawlowska T.E."/>
        </authorList>
    </citation>
    <scope>NUCLEOTIDE SEQUENCE [LARGE SCALE GENOMIC DNA]</scope>
    <source>
        <strain evidence="10">ATCC 52814</strain>
    </source>
</reference>
<dbReference type="Pfam" id="PF01431">
    <property type="entry name" value="Peptidase_M13"/>
    <property type="match status" value="1"/>
</dbReference>
<evidence type="ECO:0000256" key="4">
    <source>
        <dbReference type="ARBA" id="ARBA00022723"/>
    </source>
</evidence>
<dbReference type="GO" id="GO:0046872">
    <property type="term" value="F:metal ion binding"/>
    <property type="evidence" value="ECO:0007669"/>
    <property type="project" value="UniProtKB-KW"/>
</dbReference>
<sequence length="755" mass="84621">MAAGALLHSLTAHSTHLLARATNNTCSSHVCQSVASSILKDIDVNMDPCSDFYQYTCGGWIKTHPIPPSDPSVGTFTDLRNTNLDSLQQLLQGTYDDLLTGVDANSGFLNETEKEQDRGNFNKIKMYYDACMDEVTVDHLGPTPIFPDIAQVLKSLGYSPGMDDGRFSLENAHALTDALIELNSQGVGNLVSFDVGIDDKNPEKYAIFLNQPSLSLPSREYYKQPNLIAQYRNGLISVVTAILGDVTGDSSRLRIEKLTENKLPVLGAMDIEAMVDRFIEFETQLASISLPIDELQDPLAVYNPMTIGELHQKYPIADWFRTLRHFVPNDASLPDNVIVTSPGYLKELTDWLVNSQTRPDGTSTQAIREYFIIRIILSNIHSIDKKTRDLHRETIGKLVNGAIEAPPRSRECVASTSGAFGQLLGRYFVMKSFGGEPQRQQVSAFIENLLSAWSGRLKQSDWLDIETRTRALEKVKKLTHQEAYSIISPDDRSPSSLQNYYSGIEVKEKDYYGNQKSVMMSEFKKEWSRIEEKVNKDDWFMTPHEVNAYYSPNFNKIVIPAGILQAPFYHTDLPSYINYGGIGAVIGHEITHAFDNAGRLYDGDGRLNTWWTDATTSAFESRSQCFINQYNQFSIQGPDKTNYSVNGKMTLGENLADNGGLHAAYTAMKKTLTEDSPVFLPGLETYTPEQLFFINFGRIWCNNMRPELSVQRVRTDVHSPSSVRVNGAVQNSAEFAQAFQCPQKPMNPSNKCQIW</sequence>
<dbReference type="GO" id="GO:0016485">
    <property type="term" value="P:protein processing"/>
    <property type="evidence" value="ECO:0007669"/>
    <property type="project" value="TreeGrafter"/>
</dbReference>
<evidence type="ECO:0000259" key="8">
    <source>
        <dbReference type="Pfam" id="PF01431"/>
    </source>
</evidence>
<keyword evidence="4" id="KW-0479">Metal-binding</keyword>
<evidence type="ECO:0000256" key="6">
    <source>
        <dbReference type="ARBA" id="ARBA00022833"/>
    </source>
</evidence>
<dbReference type="EMBL" id="KV921874">
    <property type="protein sequence ID" value="ORE09562.1"/>
    <property type="molecule type" value="Genomic_DNA"/>
</dbReference>
<dbReference type="InterPro" id="IPR000718">
    <property type="entry name" value="Peptidase_M13"/>
</dbReference>
<dbReference type="InterPro" id="IPR008753">
    <property type="entry name" value="Peptidase_M13_N"/>
</dbReference>
<feature type="domain" description="Peptidase M13 C-terminal" evidence="8">
    <location>
        <begin position="547"/>
        <end position="754"/>
    </location>
</feature>
<feature type="domain" description="Peptidase M13 N-terminal" evidence="9">
    <location>
        <begin position="48"/>
        <end position="484"/>
    </location>
</feature>
<dbReference type="AlphaFoldDB" id="A0A1X0RC46"/>
<evidence type="ECO:0000256" key="5">
    <source>
        <dbReference type="ARBA" id="ARBA00022801"/>
    </source>
</evidence>
<dbReference type="PRINTS" id="PR00786">
    <property type="entry name" value="NEPRILYSIN"/>
</dbReference>
<dbReference type="Proteomes" id="UP000242414">
    <property type="component" value="Unassembled WGS sequence"/>
</dbReference>
<gene>
    <name evidence="10" type="ORF">BCV72DRAFT_287086</name>
</gene>
<evidence type="ECO:0000256" key="7">
    <source>
        <dbReference type="ARBA" id="ARBA00023049"/>
    </source>
</evidence>
<keyword evidence="3" id="KW-0645">Protease</keyword>
<dbReference type="PANTHER" id="PTHR11733:SF167">
    <property type="entry name" value="FI17812P1-RELATED"/>
    <property type="match status" value="1"/>
</dbReference>
<evidence type="ECO:0000259" key="9">
    <source>
        <dbReference type="Pfam" id="PF05649"/>
    </source>
</evidence>
<dbReference type="InterPro" id="IPR042089">
    <property type="entry name" value="Peptidase_M13_dom_2"/>
</dbReference>
<keyword evidence="6" id="KW-0862">Zinc</keyword>
<dbReference type="InterPro" id="IPR018497">
    <property type="entry name" value="Peptidase_M13_C"/>
</dbReference>
<dbReference type="Pfam" id="PF05649">
    <property type="entry name" value="Peptidase_M13_N"/>
    <property type="match status" value="1"/>
</dbReference>
<dbReference type="SUPFAM" id="SSF55486">
    <property type="entry name" value="Metalloproteases ('zincins'), catalytic domain"/>
    <property type="match status" value="1"/>
</dbReference>
<dbReference type="PROSITE" id="PS51885">
    <property type="entry name" value="NEPRILYSIN"/>
    <property type="match status" value="1"/>
</dbReference>
<dbReference type="VEuPathDB" id="FungiDB:BCV72DRAFT_287086"/>
<keyword evidence="7" id="KW-0482">Metalloprotease</keyword>
<dbReference type="PANTHER" id="PTHR11733">
    <property type="entry name" value="ZINC METALLOPROTEASE FAMILY M13 NEPRILYSIN-RELATED"/>
    <property type="match status" value="1"/>
</dbReference>
<comment type="cofactor">
    <cofactor evidence="1">
        <name>Zn(2+)</name>
        <dbReference type="ChEBI" id="CHEBI:29105"/>
    </cofactor>
</comment>
<keyword evidence="5" id="KW-0378">Hydrolase</keyword>
<proteinExistence type="inferred from homology"/>
<dbReference type="InterPro" id="IPR024079">
    <property type="entry name" value="MetalloPept_cat_dom_sf"/>
</dbReference>